<organism evidence="1 2">
    <name type="scientific">Brevundimonas intermedia</name>
    <dbReference type="NCBI Taxonomy" id="74315"/>
    <lineage>
        <taxon>Bacteria</taxon>
        <taxon>Pseudomonadati</taxon>
        <taxon>Pseudomonadota</taxon>
        <taxon>Alphaproteobacteria</taxon>
        <taxon>Caulobacterales</taxon>
        <taxon>Caulobacteraceae</taxon>
        <taxon>Brevundimonas</taxon>
    </lineage>
</organism>
<name>A0ABQ5TEG0_9CAUL</name>
<sequence>MLLALGMFDFSIDTALFNQLQRRRNWRHPSGDRVGARAASQYAGPGDDIIVLGGLLAPGQIGHAEALDDIALMAKAGSAYPLLDGEGYVYGAYVITDLDETKRNFLVDGQALMVDFTITLKRVDDDDDDAAGVSTVAT</sequence>
<dbReference type="Pfam" id="PF06995">
    <property type="entry name" value="Phage_P2_GpU"/>
    <property type="match status" value="1"/>
</dbReference>
<gene>
    <name evidence="1" type="ORF">GCM10017620_25760</name>
</gene>
<keyword evidence="2" id="KW-1185">Reference proteome</keyword>
<evidence type="ECO:0000313" key="2">
    <source>
        <dbReference type="Proteomes" id="UP001143509"/>
    </source>
</evidence>
<dbReference type="InterPro" id="IPR016912">
    <property type="entry name" value="Phage_P2_GpU"/>
</dbReference>
<reference evidence="1" key="2">
    <citation type="submission" date="2023-01" db="EMBL/GenBank/DDBJ databases">
        <authorList>
            <person name="Sun Q."/>
            <person name="Evtushenko L."/>
        </authorList>
    </citation>
    <scope>NUCLEOTIDE SEQUENCE</scope>
    <source>
        <strain evidence="1">VKM B-1499</strain>
    </source>
</reference>
<dbReference type="Proteomes" id="UP001143509">
    <property type="component" value="Unassembled WGS sequence"/>
</dbReference>
<dbReference type="EMBL" id="BSFD01000010">
    <property type="protein sequence ID" value="GLK49603.1"/>
    <property type="molecule type" value="Genomic_DNA"/>
</dbReference>
<evidence type="ECO:0008006" key="3">
    <source>
        <dbReference type="Google" id="ProtNLM"/>
    </source>
</evidence>
<accession>A0ABQ5TEG0</accession>
<reference evidence="1" key="1">
    <citation type="journal article" date="2014" name="Int. J. Syst. Evol. Microbiol.">
        <title>Complete genome of a new Firmicutes species belonging to the dominant human colonic microbiota ('Ruminococcus bicirculans') reveals two chromosomes and a selective capacity to utilize plant glucans.</title>
        <authorList>
            <consortium name="NISC Comparative Sequencing Program"/>
            <person name="Wegmann U."/>
            <person name="Louis P."/>
            <person name="Goesmann A."/>
            <person name="Henrissat B."/>
            <person name="Duncan S.H."/>
            <person name="Flint H.J."/>
        </authorList>
    </citation>
    <scope>NUCLEOTIDE SEQUENCE</scope>
    <source>
        <strain evidence="1">VKM B-1499</strain>
    </source>
</reference>
<dbReference type="PIRSF" id="PIRSF029208">
    <property type="entry name" value="Phage_tail_GPU"/>
    <property type="match status" value="1"/>
</dbReference>
<evidence type="ECO:0000313" key="1">
    <source>
        <dbReference type="EMBL" id="GLK49603.1"/>
    </source>
</evidence>
<proteinExistence type="predicted"/>
<dbReference type="RefSeq" id="WP_271165793.1">
    <property type="nucleotide sequence ID" value="NZ_BSFD01000010.1"/>
</dbReference>
<protein>
    <recommendedName>
        <fullName evidence="3">Oxidoreductase</fullName>
    </recommendedName>
</protein>
<dbReference type="InterPro" id="IPR009734">
    <property type="entry name" value="Myoviridae_GpU"/>
</dbReference>
<comment type="caution">
    <text evidence="1">The sequence shown here is derived from an EMBL/GenBank/DDBJ whole genome shotgun (WGS) entry which is preliminary data.</text>
</comment>